<sequence length="213" mass="23777">MRSPCSARRSTFSLNPLLRCSTCHSLIQDLLFNSTDSCCKSTTSLFALVNLLLILSTSFFKVSISDNNFVNSSFPSSTSCNNFLFSDFNFAISLCKVLKSASSLLLFTLAFSNSSVRTPFSTLNLFNCFFASSNATFVLDKSSLRRPFSDFKLFLSVVRLSFQPLICPFLVTVYRDHPSMQSLQILIDSSPPLVFLIHLLNTYSQIIIDLSLS</sequence>
<protein>
    <submittedName>
        <fullName evidence="1">Uncharacterized protein</fullName>
    </submittedName>
</protein>
<evidence type="ECO:0000313" key="1">
    <source>
        <dbReference type="EMBL" id="KYM99741.1"/>
    </source>
</evidence>
<dbReference type="Proteomes" id="UP000078542">
    <property type="component" value="Unassembled WGS sequence"/>
</dbReference>
<reference evidence="1 2" key="1">
    <citation type="submission" date="2016-03" db="EMBL/GenBank/DDBJ databases">
        <title>Cyphomyrmex costatus WGS genome.</title>
        <authorList>
            <person name="Nygaard S."/>
            <person name="Hu H."/>
            <person name="Boomsma J."/>
            <person name="Zhang G."/>
        </authorList>
    </citation>
    <scope>NUCLEOTIDE SEQUENCE [LARGE SCALE GENOMIC DNA]</scope>
    <source>
        <strain evidence="1">MS0001</strain>
        <tissue evidence="1">Whole body</tissue>
    </source>
</reference>
<organism evidence="1 2">
    <name type="scientific">Cyphomyrmex costatus</name>
    <dbReference type="NCBI Taxonomy" id="456900"/>
    <lineage>
        <taxon>Eukaryota</taxon>
        <taxon>Metazoa</taxon>
        <taxon>Ecdysozoa</taxon>
        <taxon>Arthropoda</taxon>
        <taxon>Hexapoda</taxon>
        <taxon>Insecta</taxon>
        <taxon>Pterygota</taxon>
        <taxon>Neoptera</taxon>
        <taxon>Endopterygota</taxon>
        <taxon>Hymenoptera</taxon>
        <taxon>Apocrita</taxon>
        <taxon>Aculeata</taxon>
        <taxon>Formicoidea</taxon>
        <taxon>Formicidae</taxon>
        <taxon>Myrmicinae</taxon>
        <taxon>Cyphomyrmex</taxon>
    </lineage>
</organism>
<evidence type="ECO:0000313" key="2">
    <source>
        <dbReference type="Proteomes" id="UP000078542"/>
    </source>
</evidence>
<proteinExistence type="predicted"/>
<accession>A0A195CH35</accession>
<dbReference type="EMBL" id="KQ977791">
    <property type="protein sequence ID" value="KYM99741.1"/>
    <property type="molecule type" value="Genomic_DNA"/>
</dbReference>
<dbReference type="AlphaFoldDB" id="A0A195CH35"/>
<name>A0A195CH35_9HYME</name>
<gene>
    <name evidence="1" type="ORF">ALC62_09359</name>
</gene>
<keyword evidence="2" id="KW-1185">Reference proteome</keyword>